<evidence type="ECO:0000313" key="1">
    <source>
        <dbReference type="EMBL" id="CBI00663.1"/>
    </source>
</evidence>
<name>E6Q0F4_9ZZZZ</name>
<dbReference type="Pfam" id="PF07642">
    <property type="entry name" value="BBP2"/>
    <property type="match status" value="1"/>
</dbReference>
<sequence>MVQFYLQGGAYNIPALGTPFLSTRDTVSNFFGALPQGYIKLAPKGSFSYLAGKLPTLIGAEDTFSFENMNIERGILWNQENAVNRGLQVSYSKGKLSGALSWNDGFYSNRYNWISGMLTYTPSAANSIEVVGAGNYGTTDYSSVATPLFQNNSLIYNIIYTHTGKKLVLESYAQLTSVPENARIHVGHTTSTIGGAVLGTYNFTPHVSLAARGEYLDSTGNASNGYVNLLYGTGSNAWSMTLTPTYQNKGFFARAEFSFVQAMNTTSGDVFGATGTNTTQVRGMIESGFMF</sequence>
<reference evidence="1" key="1">
    <citation type="submission" date="2009-10" db="EMBL/GenBank/DDBJ databases">
        <title>Diversity of trophic interactions inside an arsenic-rich microbial ecosystem.</title>
        <authorList>
            <person name="Bertin P.N."/>
            <person name="Heinrich-Salmeron A."/>
            <person name="Pelletier E."/>
            <person name="Goulhen-Chollet F."/>
            <person name="Arsene-Ploetze F."/>
            <person name="Gallien S."/>
            <person name="Calteau A."/>
            <person name="Vallenet D."/>
            <person name="Casiot C."/>
            <person name="Chane-Woon-Ming B."/>
            <person name="Giloteaux L."/>
            <person name="Barakat M."/>
            <person name="Bonnefoy V."/>
            <person name="Bruneel O."/>
            <person name="Chandler M."/>
            <person name="Cleiss J."/>
            <person name="Duran R."/>
            <person name="Elbaz-Poulichet F."/>
            <person name="Fonknechten N."/>
            <person name="Lauga B."/>
            <person name="Mornico D."/>
            <person name="Ortet P."/>
            <person name="Schaeffer C."/>
            <person name="Siguier P."/>
            <person name="Alexander Thil Smith A."/>
            <person name="Van Dorsselaer A."/>
            <person name="Weissenbach J."/>
            <person name="Medigue C."/>
            <person name="Le Paslier D."/>
        </authorList>
    </citation>
    <scope>NUCLEOTIDE SEQUENCE</scope>
</reference>
<protein>
    <recommendedName>
        <fullName evidence="2">Porin</fullName>
    </recommendedName>
</protein>
<evidence type="ECO:0008006" key="2">
    <source>
        <dbReference type="Google" id="ProtNLM"/>
    </source>
</evidence>
<dbReference type="EMBL" id="CABN01000161">
    <property type="protein sequence ID" value="CBI00663.1"/>
    <property type="molecule type" value="Genomic_DNA"/>
</dbReference>
<organism evidence="1">
    <name type="scientific">mine drainage metagenome</name>
    <dbReference type="NCBI Taxonomy" id="410659"/>
    <lineage>
        <taxon>unclassified sequences</taxon>
        <taxon>metagenomes</taxon>
        <taxon>ecological metagenomes</taxon>
    </lineage>
</organism>
<dbReference type="InterPro" id="IPR011486">
    <property type="entry name" value="BBP2"/>
</dbReference>
<accession>E6Q0F4</accession>
<dbReference type="AlphaFoldDB" id="E6Q0F4"/>
<gene>
    <name evidence="1" type="ORF">CARN3_0216</name>
</gene>
<proteinExistence type="predicted"/>
<comment type="caution">
    <text evidence="1">The sequence shown here is derived from an EMBL/GenBank/DDBJ whole genome shotgun (WGS) entry which is preliminary data.</text>
</comment>